<dbReference type="InterPro" id="IPR010982">
    <property type="entry name" value="Lambda_DNA-bd_dom_sf"/>
</dbReference>
<feature type="domain" description="HTH cro/C1-type" evidence="1">
    <location>
        <begin position="6"/>
        <end position="60"/>
    </location>
</feature>
<dbReference type="GO" id="GO:0003677">
    <property type="term" value="F:DNA binding"/>
    <property type="evidence" value="ECO:0007669"/>
    <property type="project" value="InterPro"/>
</dbReference>
<proteinExistence type="predicted"/>
<dbReference type="Pfam" id="PF13560">
    <property type="entry name" value="HTH_31"/>
    <property type="match status" value="1"/>
</dbReference>
<dbReference type="CDD" id="cd00093">
    <property type="entry name" value="HTH_XRE"/>
    <property type="match status" value="1"/>
</dbReference>
<evidence type="ECO:0000259" key="1">
    <source>
        <dbReference type="PROSITE" id="PS50943"/>
    </source>
</evidence>
<name>A0AAE3IT39_9BACI</name>
<accession>A0AAE3IT39</accession>
<dbReference type="SMART" id="SM00530">
    <property type="entry name" value="HTH_XRE"/>
    <property type="match status" value="1"/>
</dbReference>
<dbReference type="AlphaFoldDB" id="A0AAE3IT39"/>
<gene>
    <name evidence="2" type="ORF">OEV98_11180</name>
</gene>
<organism evidence="2 3">
    <name type="scientific">Perspicuibacillus lycopersici</name>
    <dbReference type="NCBI Taxonomy" id="1325689"/>
    <lineage>
        <taxon>Bacteria</taxon>
        <taxon>Bacillati</taxon>
        <taxon>Bacillota</taxon>
        <taxon>Bacilli</taxon>
        <taxon>Bacillales</taxon>
        <taxon>Bacillaceae</taxon>
        <taxon>Perspicuibacillus</taxon>
    </lineage>
</organism>
<dbReference type="InterPro" id="IPR001387">
    <property type="entry name" value="Cro/C1-type_HTH"/>
</dbReference>
<reference evidence="2" key="1">
    <citation type="submission" date="2022-10" db="EMBL/GenBank/DDBJ databases">
        <title>Description of Fervidibacillus gen. nov. in the family Fervidibacillaceae fam. nov. with two species, Fervidibacillus albus sp. nov., and Fervidibacillus halotolerans sp. nov., isolated from tidal flat sediments.</title>
        <authorList>
            <person name="Kwon K.K."/>
            <person name="Yang S.-H."/>
        </authorList>
    </citation>
    <scope>NUCLEOTIDE SEQUENCE</scope>
    <source>
        <strain evidence="2">JCM 19140</strain>
    </source>
</reference>
<protein>
    <submittedName>
        <fullName evidence="2">Helix-turn-helix transcriptional regulator</fullName>
    </submittedName>
</protein>
<comment type="caution">
    <text evidence="2">The sequence shown here is derived from an EMBL/GenBank/DDBJ whole genome shotgun (WGS) entry which is preliminary data.</text>
</comment>
<dbReference type="SUPFAM" id="SSF47413">
    <property type="entry name" value="lambda repressor-like DNA-binding domains"/>
    <property type="match status" value="1"/>
</dbReference>
<dbReference type="PROSITE" id="PS50943">
    <property type="entry name" value="HTH_CROC1"/>
    <property type="match status" value="1"/>
</dbReference>
<dbReference type="Gene3D" id="1.10.260.40">
    <property type="entry name" value="lambda repressor-like DNA-binding domains"/>
    <property type="match status" value="1"/>
</dbReference>
<dbReference type="Proteomes" id="UP001209318">
    <property type="component" value="Unassembled WGS sequence"/>
</dbReference>
<evidence type="ECO:0000313" key="2">
    <source>
        <dbReference type="EMBL" id="MCU9614123.1"/>
    </source>
</evidence>
<sequence length="168" mass="19338">MIGEALRHLRGEEELTQEQLAFDLNVSKQMVSHMETGRRKMQKDIAKAALSTYDVPEVAIELIYEFSGGYTSPLFNGKAIERHRLALEEFAIRESKEAIRILEEVSFIKPPGETTSDERERVGRVIDELIDAEAAINNLKAILAKEYKISLKKRYDLRKPYWKAKGWI</sequence>
<dbReference type="RefSeq" id="WP_263073360.1">
    <property type="nucleotide sequence ID" value="NZ_JAOUSF010000003.1"/>
</dbReference>
<keyword evidence="3" id="KW-1185">Reference proteome</keyword>
<dbReference type="EMBL" id="JAOUSF010000003">
    <property type="protein sequence ID" value="MCU9614123.1"/>
    <property type="molecule type" value="Genomic_DNA"/>
</dbReference>
<evidence type="ECO:0000313" key="3">
    <source>
        <dbReference type="Proteomes" id="UP001209318"/>
    </source>
</evidence>